<dbReference type="OrthoDB" id="8607354at2"/>
<evidence type="ECO:0000256" key="1">
    <source>
        <dbReference type="SAM" id="Coils"/>
    </source>
</evidence>
<keyword evidence="2" id="KW-0812">Transmembrane</keyword>
<organism evidence="3 4">
    <name type="scientific">Eikenella corrodens</name>
    <dbReference type="NCBI Taxonomy" id="539"/>
    <lineage>
        <taxon>Bacteria</taxon>
        <taxon>Pseudomonadati</taxon>
        <taxon>Pseudomonadota</taxon>
        <taxon>Betaproteobacteria</taxon>
        <taxon>Neisseriales</taxon>
        <taxon>Neisseriaceae</taxon>
        <taxon>Eikenella</taxon>
    </lineage>
</organism>
<dbReference type="AlphaFoldDB" id="A0A1A9RQA8"/>
<dbReference type="Proteomes" id="UP000077589">
    <property type="component" value="Unassembled WGS sequence"/>
</dbReference>
<dbReference type="EMBL" id="LXSG01000008">
    <property type="protein sequence ID" value="OAM23207.1"/>
    <property type="molecule type" value="Genomic_DNA"/>
</dbReference>
<gene>
    <name evidence="3" type="ORF">A7P90_01130</name>
</gene>
<accession>A0A1A9RQA8</accession>
<name>A0A1A9RQA8_EIKCO</name>
<evidence type="ECO:0008006" key="5">
    <source>
        <dbReference type="Google" id="ProtNLM"/>
    </source>
</evidence>
<evidence type="ECO:0000256" key="2">
    <source>
        <dbReference type="SAM" id="Phobius"/>
    </source>
</evidence>
<keyword evidence="2" id="KW-1133">Transmembrane helix</keyword>
<evidence type="ECO:0000313" key="4">
    <source>
        <dbReference type="Proteomes" id="UP000077589"/>
    </source>
</evidence>
<reference evidence="4" key="1">
    <citation type="submission" date="2016-05" db="EMBL/GenBank/DDBJ databases">
        <title>Draft genome of Corynebacterium afermentans subsp. afermentans LCDC 88199T.</title>
        <authorList>
            <person name="Bernier A.-M."/>
            <person name="Bernard K."/>
        </authorList>
    </citation>
    <scope>NUCLEOTIDE SEQUENCE [LARGE SCALE GENOMIC DNA]</scope>
    <source>
        <strain evidence="4">NML04-0072</strain>
    </source>
</reference>
<proteinExistence type="predicted"/>
<comment type="caution">
    <text evidence="3">The sequence shown here is derived from an EMBL/GenBank/DDBJ whole genome shotgun (WGS) entry which is preliminary data.</text>
</comment>
<feature type="coiled-coil region" evidence="1">
    <location>
        <begin position="36"/>
        <end position="82"/>
    </location>
</feature>
<keyword evidence="2" id="KW-0472">Membrane</keyword>
<dbReference type="RefSeq" id="WP_064087305.1">
    <property type="nucleotide sequence ID" value="NZ_LXSG01000008.1"/>
</dbReference>
<sequence length="166" mass="18281">MGFLIKYWKYWLPALLLAAVIGGEYYYGEQRYNAGFQAATAKLKAEQEKAAREQAEAVLAKERRQQAQLAAAQSEIEKEREHAKTTIAGLYTELGRVRQTADAHRRALSQTAAAAGSPDGETAAAGWQLFGECAERYAAVAKDADELRNDSAEWQAYGHVNQQAAE</sequence>
<protein>
    <recommendedName>
        <fullName evidence="5">DUF2514 family protein</fullName>
    </recommendedName>
</protein>
<keyword evidence="1" id="KW-0175">Coiled coil</keyword>
<evidence type="ECO:0000313" key="3">
    <source>
        <dbReference type="EMBL" id="OAM23207.1"/>
    </source>
</evidence>
<feature type="transmembrane region" description="Helical" evidence="2">
    <location>
        <begin position="7"/>
        <end position="27"/>
    </location>
</feature>